<feature type="domain" description="Cadherin" evidence="15">
    <location>
        <begin position="134"/>
        <end position="242"/>
    </location>
</feature>
<dbReference type="CDD" id="cd11304">
    <property type="entry name" value="Cadherin_repeat"/>
    <property type="match status" value="6"/>
</dbReference>
<reference evidence="16" key="2">
    <citation type="submission" date="2025-09" db="UniProtKB">
        <authorList>
            <consortium name="Ensembl"/>
        </authorList>
    </citation>
    <scope>IDENTIFICATION</scope>
</reference>
<dbReference type="Ensembl" id="ENSPKIT00000019500.1">
    <property type="protein sequence ID" value="ENSPKIP00000038510.1"/>
    <property type="gene ID" value="ENSPKIG00000016245.1"/>
</dbReference>
<dbReference type="InterPro" id="IPR050174">
    <property type="entry name" value="Protocadherin/Cadherin-CA"/>
</dbReference>
<dbReference type="SUPFAM" id="SSF49313">
    <property type="entry name" value="Cadherin-like"/>
    <property type="match status" value="6"/>
</dbReference>
<evidence type="ECO:0000256" key="2">
    <source>
        <dbReference type="ARBA" id="ARBA00004251"/>
    </source>
</evidence>
<keyword evidence="5 14" id="KW-0732">Signal</keyword>
<keyword evidence="4 13" id="KW-0812">Transmembrane</keyword>
<keyword evidence="6" id="KW-0677">Repeat</keyword>
<dbReference type="PROSITE" id="PS00232">
    <property type="entry name" value="CADHERIN_1"/>
    <property type="match status" value="4"/>
</dbReference>
<dbReference type="FunFam" id="2.60.40.60:FF:000002">
    <property type="entry name" value="Protocadherin alpha 2"/>
    <property type="match status" value="1"/>
</dbReference>
<evidence type="ECO:0000256" key="13">
    <source>
        <dbReference type="SAM" id="Phobius"/>
    </source>
</evidence>
<evidence type="ECO:0000259" key="15">
    <source>
        <dbReference type="PROSITE" id="PS50268"/>
    </source>
</evidence>
<dbReference type="PANTHER" id="PTHR24028:SF236">
    <property type="entry name" value="PROTOCADHERIN GAMMA-C3"/>
    <property type="match status" value="1"/>
</dbReference>
<feature type="domain" description="Cadherin" evidence="15">
    <location>
        <begin position="27"/>
        <end position="133"/>
    </location>
</feature>
<feature type="chain" id="PRO_5017226659" evidence="14">
    <location>
        <begin position="30"/>
        <end position="791"/>
    </location>
</feature>
<feature type="domain" description="Cadherin" evidence="15">
    <location>
        <begin position="456"/>
        <end position="565"/>
    </location>
</feature>
<dbReference type="GO" id="GO:0009653">
    <property type="term" value="P:anatomical structure morphogenesis"/>
    <property type="evidence" value="ECO:0007669"/>
    <property type="project" value="UniProtKB-ARBA"/>
</dbReference>
<keyword evidence="17" id="KW-1185">Reference proteome</keyword>
<dbReference type="InterPro" id="IPR013164">
    <property type="entry name" value="Cadherin_N"/>
</dbReference>
<feature type="domain" description="Cadherin" evidence="15">
    <location>
        <begin position="243"/>
        <end position="350"/>
    </location>
</feature>
<keyword evidence="8" id="KW-0130">Cell adhesion</keyword>
<comment type="function">
    <text evidence="1">Potential calcium-dependent cell-adhesion protein. May be involved in the establishment and maintenance of specific neuronal connections in the brain.</text>
</comment>
<dbReference type="InterPro" id="IPR020894">
    <property type="entry name" value="Cadherin_CS"/>
</dbReference>
<dbReference type="AlphaFoldDB" id="A0A3B3T775"/>
<feature type="transmembrane region" description="Helical" evidence="13">
    <location>
        <begin position="691"/>
        <end position="713"/>
    </location>
</feature>
<dbReference type="InterPro" id="IPR002126">
    <property type="entry name" value="Cadherin-like_dom"/>
</dbReference>
<feature type="domain" description="Cadherin" evidence="15">
    <location>
        <begin position="351"/>
        <end position="455"/>
    </location>
</feature>
<evidence type="ECO:0000256" key="1">
    <source>
        <dbReference type="ARBA" id="ARBA00003436"/>
    </source>
</evidence>
<comment type="subcellular location">
    <subcellularLocation>
        <location evidence="2">Cell membrane</location>
        <topology evidence="2">Single-pass type I membrane protein</topology>
    </subcellularLocation>
</comment>
<evidence type="ECO:0000313" key="16">
    <source>
        <dbReference type="Ensembl" id="ENSPKIP00000038510.1"/>
    </source>
</evidence>
<evidence type="ECO:0000256" key="4">
    <source>
        <dbReference type="ARBA" id="ARBA00022692"/>
    </source>
</evidence>
<dbReference type="GeneTree" id="ENSGT00940000164983"/>
<protein>
    <submittedName>
        <fullName evidence="16">Protocadherin 1 gamma 22</fullName>
    </submittedName>
</protein>
<dbReference type="FunFam" id="2.60.40.60:FF:000004">
    <property type="entry name" value="Protocadherin 1 gamma 2"/>
    <property type="match status" value="1"/>
</dbReference>
<dbReference type="GO" id="GO:0007156">
    <property type="term" value="P:homophilic cell adhesion via plasma membrane adhesion molecules"/>
    <property type="evidence" value="ECO:0007669"/>
    <property type="project" value="InterPro"/>
</dbReference>
<keyword evidence="7 12" id="KW-0106">Calcium</keyword>
<dbReference type="Gene3D" id="2.60.40.60">
    <property type="entry name" value="Cadherins"/>
    <property type="match status" value="6"/>
</dbReference>
<dbReference type="PANTHER" id="PTHR24028">
    <property type="entry name" value="CADHERIN-87A"/>
    <property type="match status" value="1"/>
</dbReference>
<keyword evidence="11" id="KW-0325">Glycoprotein</keyword>
<proteinExistence type="predicted"/>
<evidence type="ECO:0000256" key="14">
    <source>
        <dbReference type="SAM" id="SignalP"/>
    </source>
</evidence>
<evidence type="ECO:0000256" key="12">
    <source>
        <dbReference type="PROSITE-ProRule" id="PRU00043"/>
    </source>
</evidence>
<dbReference type="PRINTS" id="PR00205">
    <property type="entry name" value="CADHERIN"/>
</dbReference>
<evidence type="ECO:0000256" key="10">
    <source>
        <dbReference type="ARBA" id="ARBA00023136"/>
    </source>
</evidence>
<organism evidence="16 17">
    <name type="scientific">Paramormyrops kingsleyae</name>
    <dbReference type="NCBI Taxonomy" id="1676925"/>
    <lineage>
        <taxon>Eukaryota</taxon>
        <taxon>Metazoa</taxon>
        <taxon>Chordata</taxon>
        <taxon>Craniata</taxon>
        <taxon>Vertebrata</taxon>
        <taxon>Euteleostomi</taxon>
        <taxon>Actinopterygii</taxon>
        <taxon>Neopterygii</taxon>
        <taxon>Teleostei</taxon>
        <taxon>Osteoglossocephala</taxon>
        <taxon>Osteoglossomorpha</taxon>
        <taxon>Osteoglossiformes</taxon>
        <taxon>Mormyridae</taxon>
        <taxon>Paramormyrops</taxon>
    </lineage>
</organism>
<evidence type="ECO:0000256" key="3">
    <source>
        <dbReference type="ARBA" id="ARBA00022475"/>
    </source>
</evidence>
<dbReference type="FunFam" id="2.60.40.60:FF:000129">
    <property type="entry name" value="protocadherin alpha-C2 isoform X1"/>
    <property type="match status" value="1"/>
</dbReference>
<keyword evidence="10 13" id="KW-0472">Membrane</keyword>
<evidence type="ECO:0000256" key="11">
    <source>
        <dbReference type="ARBA" id="ARBA00023180"/>
    </source>
</evidence>
<dbReference type="Proteomes" id="UP000261540">
    <property type="component" value="Unplaced"/>
</dbReference>
<evidence type="ECO:0000256" key="6">
    <source>
        <dbReference type="ARBA" id="ARBA00022737"/>
    </source>
</evidence>
<feature type="domain" description="Cadherin" evidence="15">
    <location>
        <begin position="580"/>
        <end position="675"/>
    </location>
</feature>
<dbReference type="FunFam" id="2.60.40.60:FF:000006">
    <property type="entry name" value="Protocadherin alpha 2"/>
    <property type="match status" value="1"/>
</dbReference>
<dbReference type="InterPro" id="IPR015919">
    <property type="entry name" value="Cadherin-like_sf"/>
</dbReference>
<keyword evidence="9 13" id="KW-1133">Transmembrane helix</keyword>
<reference evidence="16" key="1">
    <citation type="submission" date="2025-08" db="UniProtKB">
        <authorList>
            <consortium name="Ensembl"/>
        </authorList>
    </citation>
    <scope>IDENTIFICATION</scope>
</reference>
<name>A0A3B3T775_9TELE</name>
<accession>A0A3B3T775</accession>
<dbReference type="SMART" id="SM00112">
    <property type="entry name" value="CA"/>
    <property type="match status" value="5"/>
</dbReference>
<evidence type="ECO:0000313" key="17">
    <source>
        <dbReference type="Proteomes" id="UP000261540"/>
    </source>
</evidence>
<dbReference type="FunFam" id="2.60.40.60:FF:000001">
    <property type="entry name" value="Protocadherin alpha 2"/>
    <property type="match status" value="1"/>
</dbReference>
<dbReference type="Pfam" id="PF08266">
    <property type="entry name" value="Cadherin_2"/>
    <property type="match status" value="1"/>
</dbReference>
<dbReference type="GO" id="GO:0005886">
    <property type="term" value="C:plasma membrane"/>
    <property type="evidence" value="ECO:0007669"/>
    <property type="project" value="UniProtKB-SubCell"/>
</dbReference>
<evidence type="ECO:0000256" key="9">
    <source>
        <dbReference type="ARBA" id="ARBA00022989"/>
    </source>
</evidence>
<dbReference type="Pfam" id="PF00028">
    <property type="entry name" value="Cadherin"/>
    <property type="match status" value="5"/>
</dbReference>
<sequence>MSANERILEWLLQWLWWLLFFPLWSTTDGQIRYTIPEELKVGSVVGNLAKDLGLDVREMYDRKLRIASEAGKQYFSVDLGKGELAVRGRIDREILCEQSVPCLLPFEVVIENPLQLFPIEIEIQDINDNVPSFSAAERILKISELVSPGAKFILENARDADVGANSLRSYSISKTEHFKLNVKTHKDGTKIPELVLEKSLDREDEPVHKLVLTAFDGGNPAQSGTSQITITVTDINDNAPQFEKASYEAVLNENTVPGSKVLQVHATDVDDGLNGEVEYLFGDQTPHEVTSLLDINSQTGEITVKGQINYEKTNLLKFDVLAKDKGNPEMEGHCSVQVEILDLNDNIPEITVTSLTSPVPEDSAVGTVIALISAKDSDSGENGKVKLSVSPNSLFQLGPSVSNHYALITNGPLDRESYAEYSIDIAASDSSPVALSSIKTVTVAISDVNDNPPVFSQPSYTVYLKENGPPGMIVCSVSSSDLDIGDNAKISYSILDSKVQDLSVSSYVYINADNGSIYSMQSFDYEKLKVFKILVQAKDQGSPSLSSNVTVHVFILDENDNVPTVIYPSVIMGSTSHQKLPRSAKAGHLVTKVTAVDADSGHNAWISYKLVEATDASLFSVNLYTGEVRTKRAVSDQDDSSHRLLIEIKDNGEPMQSTTVTVGISLEDGFQEPILDLQHEQHEPTNKDGKITFYLIIALASISAVSLLTFLILTVKCVRNGRRSCLSPMSEFSDLTLIKPSSTMDFKEMVNVIDASLPDSAWTFESQQVSFACFRIHTSPDENTHLSIYYI</sequence>
<evidence type="ECO:0000256" key="7">
    <source>
        <dbReference type="ARBA" id="ARBA00022837"/>
    </source>
</evidence>
<keyword evidence="3" id="KW-1003">Cell membrane</keyword>
<evidence type="ECO:0000256" key="5">
    <source>
        <dbReference type="ARBA" id="ARBA00022729"/>
    </source>
</evidence>
<dbReference type="FunFam" id="2.60.40.60:FF:000018">
    <property type="entry name" value="Protocadherin gamma c3"/>
    <property type="match status" value="1"/>
</dbReference>
<dbReference type="GO" id="GO:0005509">
    <property type="term" value="F:calcium ion binding"/>
    <property type="evidence" value="ECO:0007669"/>
    <property type="project" value="UniProtKB-UniRule"/>
</dbReference>
<evidence type="ECO:0000256" key="8">
    <source>
        <dbReference type="ARBA" id="ARBA00022889"/>
    </source>
</evidence>
<dbReference type="PROSITE" id="PS50268">
    <property type="entry name" value="CADHERIN_2"/>
    <property type="match status" value="6"/>
</dbReference>
<feature type="signal peptide" evidence="14">
    <location>
        <begin position="1"/>
        <end position="29"/>
    </location>
</feature>